<sequence>MILALSTSLFFEDEPTEYALGATHGELPEKFARQFQSLRSGSKVLSGDICQQTTHAHNHGKIPCVPPMYMHRSIGNLLHGHFSTIEGRILALFPSHNSIGPHMLFTKATLRTDQFAWHQPQVYE</sequence>
<organism evidence="1 2">
    <name type="scientific">Austropuccinia psidii MF-1</name>
    <dbReference type="NCBI Taxonomy" id="1389203"/>
    <lineage>
        <taxon>Eukaryota</taxon>
        <taxon>Fungi</taxon>
        <taxon>Dikarya</taxon>
        <taxon>Basidiomycota</taxon>
        <taxon>Pucciniomycotina</taxon>
        <taxon>Pucciniomycetes</taxon>
        <taxon>Pucciniales</taxon>
        <taxon>Sphaerophragmiaceae</taxon>
        <taxon>Austropuccinia</taxon>
    </lineage>
</organism>
<comment type="caution">
    <text evidence="1">The sequence shown here is derived from an EMBL/GenBank/DDBJ whole genome shotgun (WGS) entry which is preliminary data.</text>
</comment>
<gene>
    <name evidence="1" type="ORF">O181_009263</name>
</gene>
<protein>
    <submittedName>
        <fullName evidence="1">Uncharacterized protein</fullName>
    </submittedName>
</protein>
<dbReference type="EMBL" id="AVOT02002219">
    <property type="protein sequence ID" value="MBW0469548.1"/>
    <property type="molecule type" value="Genomic_DNA"/>
</dbReference>
<dbReference type="Proteomes" id="UP000765509">
    <property type="component" value="Unassembled WGS sequence"/>
</dbReference>
<name>A0A9Q3BQS4_9BASI</name>
<keyword evidence="2" id="KW-1185">Reference proteome</keyword>
<accession>A0A9Q3BQS4</accession>
<evidence type="ECO:0000313" key="1">
    <source>
        <dbReference type="EMBL" id="MBW0469548.1"/>
    </source>
</evidence>
<dbReference type="AlphaFoldDB" id="A0A9Q3BQS4"/>
<reference evidence="1" key="1">
    <citation type="submission" date="2021-03" db="EMBL/GenBank/DDBJ databases">
        <title>Draft genome sequence of rust myrtle Austropuccinia psidii MF-1, a brazilian biotype.</title>
        <authorList>
            <person name="Quecine M.C."/>
            <person name="Pachon D.M.R."/>
            <person name="Bonatelli M.L."/>
            <person name="Correr F.H."/>
            <person name="Franceschini L.M."/>
            <person name="Leite T.F."/>
            <person name="Margarido G.R.A."/>
            <person name="Almeida C.A."/>
            <person name="Ferrarezi J.A."/>
            <person name="Labate C.A."/>
        </authorList>
    </citation>
    <scope>NUCLEOTIDE SEQUENCE</scope>
    <source>
        <strain evidence="1">MF-1</strain>
    </source>
</reference>
<proteinExistence type="predicted"/>
<evidence type="ECO:0000313" key="2">
    <source>
        <dbReference type="Proteomes" id="UP000765509"/>
    </source>
</evidence>